<dbReference type="PANTHER" id="PTHR12224">
    <property type="entry name" value="BETA-1,4-MANNOSYL-GLYCOPROTEIN BETA-1,4-N-ACETYLGLUCOSAMINYL-TRANSFERASE"/>
    <property type="match status" value="1"/>
</dbReference>
<dbReference type="InterPro" id="IPR006813">
    <property type="entry name" value="Glyco_trans_17"/>
</dbReference>
<gene>
    <name evidence="1" type="ORF">HK100_003428</name>
</gene>
<dbReference type="GO" id="GO:0016020">
    <property type="term" value="C:membrane"/>
    <property type="evidence" value="ECO:0007669"/>
    <property type="project" value="InterPro"/>
</dbReference>
<protein>
    <submittedName>
        <fullName evidence="1">Uncharacterized protein</fullName>
    </submittedName>
</protein>
<sequence length="697" mass="80124">MFTHSDSNKSGQILLKFFRSINEILTYSDWILILQEGALLADADPSNMTPFSAKLDAFTSTNQLIILFEHCNQTDSGSLLIHTSLRDKIKSFADSFSHHKKPLPDSFVWPEFLKTFKTTLSRFPGNDLFTCESFWLDGTDVDLNDFDDFTVNDRICADSFRLIADFYLGDMPLPAVVEDGLKNNLLTKITKDVNISDIFMRDGSVIFVDAWSIVDFINNIAPQINTRYVLISGDGDGCAPKCELEESRTQEYTSSPFLLHWYVMNCDGIEAGNGKISCLPIGLSQWQDKKEMMQVAYNQKVGLKNGLEWKLVNLSQKHQKYVLASFRVESNPQVRQPVYDLFCNNTSNQVASVANCQFGEVDQLTFYWKIMAESRFVISPPGLGLDCYRTYESIFMNVIPVVVKSSLDSIYDKLPVLILDRWEDLTIELMEETEKNFTTMKFDFRKLYVDYWYHKYCHCKRIQDFKTMRANFALILLQMLASDLYRFGSGRSLAKGEDPFNIEKEMRISVTYFLHSPEVGVKPNDMIIMADVDEIPSRNAIQLLRSCDGVPNKVHLRMRNYLYSFDFMQDAEHWRPKVVYVPSNISELKYTHSKQSDYILSDADFVFKMTGYAHADRVHNEKLLDPERIQKVICDGTDIFEMLPEAYTWKDLAYKWGPLKKSESAVNVPSYLIEAVATGDTRFNYLLPGGCKRNDKA</sequence>
<dbReference type="PANTHER" id="PTHR12224:SF0">
    <property type="entry name" value="BETA-1,4-MANNOSYL-GLYCOPROTEIN 4-BETA-N-ACETYLGLUCOSAMINYLTRANSFERASE"/>
    <property type="match status" value="1"/>
</dbReference>
<dbReference type="AlphaFoldDB" id="A0AAD5SU83"/>
<dbReference type="GO" id="GO:0003830">
    <property type="term" value="F:beta-1,4-mannosylglycoprotein 4-beta-N-acetylglucosaminyltransferase activity"/>
    <property type="evidence" value="ECO:0007669"/>
    <property type="project" value="InterPro"/>
</dbReference>
<evidence type="ECO:0000313" key="2">
    <source>
        <dbReference type="Proteomes" id="UP001211907"/>
    </source>
</evidence>
<dbReference type="EMBL" id="JADGJH010001856">
    <property type="protein sequence ID" value="KAJ3108494.1"/>
    <property type="molecule type" value="Genomic_DNA"/>
</dbReference>
<dbReference type="Proteomes" id="UP001211907">
    <property type="component" value="Unassembled WGS sequence"/>
</dbReference>
<comment type="caution">
    <text evidence="1">The sequence shown here is derived from an EMBL/GenBank/DDBJ whole genome shotgun (WGS) entry which is preliminary data.</text>
</comment>
<evidence type="ECO:0000313" key="1">
    <source>
        <dbReference type="EMBL" id="KAJ3108494.1"/>
    </source>
</evidence>
<accession>A0AAD5SU83</accession>
<proteinExistence type="predicted"/>
<dbReference type="GO" id="GO:0006044">
    <property type="term" value="P:N-acetylglucosamine metabolic process"/>
    <property type="evidence" value="ECO:0007669"/>
    <property type="project" value="TreeGrafter"/>
</dbReference>
<dbReference type="Pfam" id="PF04724">
    <property type="entry name" value="Glyco_transf_17"/>
    <property type="match status" value="1"/>
</dbReference>
<keyword evidence="2" id="KW-1185">Reference proteome</keyword>
<organism evidence="1 2">
    <name type="scientific">Physocladia obscura</name>
    <dbReference type="NCBI Taxonomy" id="109957"/>
    <lineage>
        <taxon>Eukaryota</taxon>
        <taxon>Fungi</taxon>
        <taxon>Fungi incertae sedis</taxon>
        <taxon>Chytridiomycota</taxon>
        <taxon>Chytridiomycota incertae sedis</taxon>
        <taxon>Chytridiomycetes</taxon>
        <taxon>Chytridiales</taxon>
        <taxon>Chytriomycetaceae</taxon>
        <taxon>Physocladia</taxon>
    </lineage>
</organism>
<name>A0AAD5SU83_9FUNG</name>
<reference evidence="1" key="1">
    <citation type="submission" date="2020-05" db="EMBL/GenBank/DDBJ databases">
        <title>Phylogenomic resolution of chytrid fungi.</title>
        <authorList>
            <person name="Stajich J.E."/>
            <person name="Amses K."/>
            <person name="Simmons R."/>
            <person name="Seto K."/>
            <person name="Myers J."/>
            <person name="Bonds A."/>
            <person name="Quandt C.A."/>
            <person name="Barry K."/>
            <person name="Liu P."/>
            <person name="Grigoriev I."/>
            <person name="Longcore J.E."/>
            <person name="James T.Y."/>
        </authorList>
    </citation>
    <scope>NUCLEOTIDE SEQUENCE</scope>
    <source>
        <strain evidence="1">JEL0513</strain>
    </source>
</reference>